<evidence type="ECO:0000256" key="7">
    <source>
        <dbReference type="ARBA" id="ARBA00023278"/>
    </source>
</evidence>
<feature type="compositionally biased region" description="Pro residues" evidence="8">
    <location>
        <begin position="820"/>
        <end position="836"/>
    </location>
</feature>
<evidence type="ECO:0000313" key="11">
    <source>
        <dbReference type="Proteomes" id="UP000291000"/>
    </source>
</evidence>
<evidence type="ECO:0000256" key="1">
    <source>
        <dbReference type="ARBA" id="ARBA00004498"/>
    </source>
</evidence>
<feature type="compositionally biased region" description="Pro residues" evidence="8">
    <location>
        <begin position="857"/>
        <end position="866"/>
    </location>
</feature>
<dbReference type="AlphaFoldDB" id="A0A452ECN2"/>
<feature type="domain" description="Fibrillar collagen NC1" evidence="9">
    <location>
        <begin position="904"/>
        <end position="1132"/>
    </location>
</feature>
<dbReference type="InterPro" id="IPR050149">
    <property type="entry name" value="Collagen_superfamily"/>
</dbReference>
<dbReference type="SUPFAM" id="SSF49899">
    <property type="entry name" value="Concanavalin A-like lectins/glucanases"/>
    <property type="match status" value="1"/>
</dbReference>
<dbReference type="InterPro" id="IPR000885">
    <property type="entry name" value="Fib_collagen_C"/>
</dbReference>
<keyword evidence="7" id="KW-0379">Hydroxylation</keyword>
<dbReference type="SMART" id="SM00210">
    <property type="entry name" value="TSPN"/>
    <property type="match status" value="1"/>
</dbReference>
<dbReference type="GO" id="GO:0005581">
    <property type="term" value="C:collagen trimer"/>
    <property type="evidence" value="ECO:0007669"/>
    <property type="project" value="UniProtKB-KW"/>
</dbReference>
<evidence type="ECO:0000256" key="8">
    <source>
        <dbReference type="SAM" id="MobiDB-lite"/>
    </source>
</evidence>
<keyword evidence="2" id="KW-0964">Secreted</keyword>
<dbReference type="InterPro" id="IPR013320">
    <property type="entry name" value="ConA-like_dom_sf"/>
</dbReference>
<evidence type="ECO:0000256" key="4">
    <source>
        <dbReference type="ARBA" id="ARBA00022729"/>
    </source>
</evidence>
<dbReference type="PROSITE" id="PS51461">
    <property type="entry name" value="NC1_FIB"/>
    <property type="match status" value="1"/>
</dbReference>
<evidence type="ECO:0000256" key="3">
    <source>
        <dbReference type="ARBA" id="ARBA00022530"/>
    </source>
</evidence>
<reference evidence="10" key="2">
    <citation type="submission" date="2025-08" db="UniProtKB">
        <authorList>
            <consortium name="Ensembl"/>
        </authorList>
    </citation>
    <scope>IDENTIFICATION</scope>
</reference>
<feature type="compositionally biased region" description="Low complexity" evidence="8">
    <location>
        <begin position="448"/>
        <end position="460"/>
    </location>
</feature>
<dbReference type="Bgee" id="ENSCHIG00000012424">
    <property type="expression patterns" value="Expressed in ovary and 11 other cell types or tissues"/>
</dbReference>
<evidence type="ECO:0000256" key="5">
    <source>
        <dbReference type="ARBA" id="ARBA00022737"/>
    </source>
</evidence>
<dbReference type="InterPro" id="IPR008160">
    <property type="entry name" value="Collagen"/>
</dbReference>
<gene>
    <name evidence="10" type="primary">COL11A1</name>
</gene>
<feature type="compositionally biased region" description="Gly residues" evidence="8">
    <location>
        <begin position="540"/>
        <end position="549"/>
    </location>
</feature>
<feature type="compositionally biased region" description="Gly residues" evidence="8">
    <location>
        <begin position="810"/>
        <end position="819"/>
    </location>
</feature>
<dbReference type="GO" id="GO:0005615">
    <property type="term" value="C:extracellular space"/>
    <property type="evidence" value="ECO:0007669"/>
    <property type="project" value="TreeGrafter"/>
</dbReference>
<evidence type="ECO:0000256" key="6">
    <source>
        <dbReference type="ARBA" id="ARBA00023119"/>
    </source>
</evidence>
<feature type="compositionally biased region" description="Gly residues" evidence="8">
    <location>
        <begin position="582"/>
        <end position="591"/>
    </location>
</feature>
<dbReference type="Ensembl" id="ENSCHIT00000017395.1">
    <property type="protein sequence ID" value="ENSCHIP00000009622.1"/>
    <property type="gene ID" value="ENSCHIG00000012424.1"/>
</dbReference>
<evidence type="ECO:0000259" key="9">
    <source>
        <dbReference type="PROSITE" id="PS51461"/>
    </source>
</evidence>
<dbReference type="Pfam" id="PF01391">
    <property type="entry name" value="Collagen"/>
    <property type="match status" value="4"/>
</dbReference>
<evidence type="ECO:0000313" key="10">
    <source>
        <dbReference type="Ensembl" id="ENSCHIP00000009622.1"/>
    </source>
</evidence>
<dbReference type="GO" id="GO:0031012">
    <property type="term" value="C:extracellular matrix"/>
    <property type="evidence" value="ECO:0007669"/>
    <property type="project" value="TreeGrafter"/>
</dbReference>
<dbReference type="Gene3D" id="2.60.120.1000">
    <property type="match status" value="1"/>
</dbReference>
<feature type="compositionally biased region" description="Low complexity" evidence="8">
    <location>
        <begin position="838"/>
        <end position="848"/>
    </location>
</feature>
<dbReference type="SMART" id="SM00282">
    <property type="entry name" value="LamG"/>
    <property type="match status" value="1"/>
</dbReference>
<comment type="subcellular location">
    <subcellularLocation>
        <location evidence="1">Secreted</location>
        <location evidence="1">Extracellular space</location>
        <location evidence="1">Extracellular matrix</location>
    </subcellularLocation>
</comment>
<organism evidence="10 11">
    <name type="scientific">Capra hircus</name>
    <name type="common">Goat</name>
    <dbReference type="NCBI Taxonomy" id="9925"/>
    <lineage>
        <taxon>Eukaryota</taxon>
        <taxon>Metazoa</taxon>
        <taxon>Chordata</taxon>
        <taxon>Craniata</taxon>
        <taxon>Vertebrata</taxon>
        <taxon>Euteleostomi</taxon>
        <taxon>Mammalia</taxon>
        <taxon>Eutheria</taxon>
        <taxon>Laurasiatheria</taxon>
        <taxon>Artiodactyla</taxon>
        <taxon>Ruminantia</taxon>
        <taxon>Pecora</taxon>
        <taxon>Bovidae</taxon>
        <taxon>Caprinae</taxon>
        <taxon>Capra</taxon>
    </lineage>
</organism>
<dbReference type="PANTHER" id="PTHR24023">
    <property type="entry name" value="COLLAGEN ALPHA"/>
    <property type="match status" value="1"/>
</dbReference>
<protein>
    <submittedName>
        <fullName evidence="10">Collagen type XI alpha 1 chain</fullName>
    </submittedName>
</protein>
<feature type="compositionally biased region" description="Pro residues" evidence="8">
    <location>
        <begin position="698"/>
        <end position="709"/>
    </location>
</feature>
<feature type="compositionally biased region" description="Low complexity" evidence="8">
    <location>
        <begin position="640"/>
        <end position="661"/>
    </location>
</feature>
<reference evidence="10 11" key="1">
    <citation type="submission" date="2016-04" db="EMBL/GenBank/DDBJ databases">
        <title>Polished mammalian reference genomes with single-molecule sequencing and chromosome conformation capture applied to the Capra hircus genome.</title>
        <authorList>
            <person name="Bickhart D.M."/>
            <person name="Koren S."/>
            <person name="Rosen B."/>
            <person name="Hastie A."/>
            <person name="Liachko I."/>
            <person name="Sullivan S.T."/>
            <person name="Burton J."/>
            <person name="Sayre B.L."/>
            <person name="Huson H.J."/>
            <person name="Lee J."/>
            <person name="Lam E."/>
            <person name="Kelley C.M."/>
            <person name="Hutchison J.L."/>
            <person name="Zhou Y."/>
            <person name="Sun J."/>
            <person name="Crisa A."/>
            <person name="Schwartz J.C."/>
            <person name="Hammond J.A."/>
            <person name="Schroeder S.G."/>
            <person name="Liu G.E."/>
            <person name="Dunham M."/>
            <person name="Shendure J."/>
            <person name="Sonstegard T.S."/>
            <person name="Phillippy A.M."/>
            <person name="Van Tassell C.P."/>
            <person name="Smith T.P."/>
        </authorList>
    </citation>
    <scope>NUCLEOTIDE SEQUENCE [LARGE SCALE GENOMIC DNA]</scope>
</reference>
<feature type="region of interest" description="Disordered" evidence="8">
    <location>
        <begin position="437"/>
        <end position="513"/>
    </location>
</feature>
<dbReference type="PANTHER" id="PTHR24023:SF1082">
    <property type="entry name" value="COLLAGEN TRIPLE HELIX REPEAT"/>
    <property type="match status" value="1"/>
</dbReference>
<dbReference type="InterPro" id="IPR001791">
    <property type="entry name" value="Laminin_G"/>
</dbReference>
<dbReference type="EMBL" id="LWLT01000004">
    <property type="status" value="NOT_ANNOTATED_CDS"/>
    <property type="molecule type" value="Genomic_DNA"/>
</dbReference>
<dbReference type="Pfam" id="PF01410">
    <property type="entry name" value="COLFI"/>
    <property type="match status" value="1"/>
</dbReference>
<proteinExistence type="predicted"/>
<dbReference type="InterPro" id="IPR048287">
    <property type="entry name" value="TSPN-like_N"/>
</dbReference>
<dbReference type="CDD" id="cd00110">
    <property type="entry name" value="LamG"/>
    <property type="match status" value="1"/>
</dbReference>
<dbReference type="GO" id="GO:0005201">
    <property type="term" value="F:extracellular matrix structural constituent"/>
    <property type="evidence" value="ECO:0007669"/>
    <property type="project" value="InterPro"/>
</dbReference>
<reference evidence="10" key="3">
    <citation type="submission" date="2025-09" db="UniProtKB">
        <authorList>
            <consortium name="Ensembl"/>
        </authorList>
    </citation>
    <scope>IDENTIFICATION</scope>
</reference>
<dbReference type="Pfam" id="PF02210">
    <property type="entry name" value="Laminin_G_2"/>
    <property type="match status" value="1"/>
</dbReference>
<sequence length="1133" mass="119487">MERWSSRWKTKRWLWDFTITTLALTFLFQAREVRGAAPVDVLKALDFHNSPEGISKTTGFCTNRKNSKDSDTAFRVSKQAQLSAPTKQLFSGGTFPEDFSILFTIKPKKGIQSFLLSIYNEHGIQQVGVEVGRSPVFLYEDHTGKPAPEDYPLFRTVNIADGKWHRVAISVEKKTVTMIVDCKKKTTKPLDRSEKAIVDTNGIMVFGTRILDEEVFEGDIQQLLIIGDPKAAYDYCEHYSPDCDSSAPKAAQAQEPQVDEYAPEDIMEYDYEYGEAEYKEAESVTESPTVTEETIAQTEANIVDDFQDYNYGTESYQTEAPRSVSGSNEPNPVEEVFTEEYLTGEDYDSQRKNSEDMLYENKQIDGRDSDLLVDGDLGEYDFYEYKEYEDKPTSPTNEEFGPGVPAETDITETSINGHGAYGEKGQKGEPAVVEPGMLIEGPPGPAGPAGLMGPPGLQGPTGPPGDPGERGPPGRPGLPGADGLPGPPGTMLVLPFRYGGDSSKGPTVSAQEAQAQAILQQARIALRGPPGPMGLTGRPGPVGGPGSSGAKGEMGDPGPQGPRGVQGPPGPTGKPGKRGRPGADGGRGMPGEPGAKGDRGFDGLPGLPGDKGHRGERGPQGPPGPPGEDGMRGEDGEIGPRGLPGEAGPRGLLGPRGTPGPIGQPGIAGVDGPPGPKGNMGPQGEPGPPGQQGNPGPQGLPGPQGPIGPPGEKGPQGKPGLAGLPGADGPPGHPGKEGQSGEKGSLGPPGPQGPIGYPGPRGVKGADGVRGLKGSKGEKGHPGLIGLIGPPGEQGEKGDRGLPGTQGSPGAKGDGGIPGPAGPIGPPGPPGLPGPQGPKGTKGSTGPAGQKGDSGLPGPPGPPGPPGEVIQPLPILSPKKTRRHAESMQADAGDNILDYNDGMEEIFGSLNSLKQDIEHMKFPMGTQTNPARTCKDLQLSHPDFPDGEYWIDPNQGCSGDSFKVYCNFTSGGETCIYPDKKSEGVRISSWPKEKPGSWFSEFKRGKLLSYLDVEGNSINMVQMTFLKLLTASARQNFTYYCHQSVAWYDVSSGSYDKALRFLGSNDEEMSYDNNPYIKALFDGCASRKGYEKTVIEINTPKIDQVPIVDVMINDFGDQNQKFGFEVGPVCFLG</sequence>
<dbReference type="SMART" id="SM00038">
    <property type="entry name" value="COLFI"/>
    <property type="match status" value="1"/>
</dbReference>
<keyword evidence="6" id="KW-0176">Collagen</keyword>
<dbReference type="FunFam" id="2.60.120.1000:FF:000002">
    <property type="entry name" value="Collagen XI alpha 1 chain"/>
    <property type="match status" value="1"/>
</dbReference>
<dbReference type="FunFam" id="2.60.120.200:FF:000016">
    <property type="entry name" value="Collagen XI alpha 1 chain"/>
    <property type="match status" value="1"/>
</dbReference>
<name>A0A452ECN2_CAPHI</name>
<evidence type="ECO:0000256" key="2">
    <source>
        <dbReference type="ARBA" id="ARBA00022525"/>
    </source>
</evidence>
<feature type="region of interest" description="Disordered" evidence="8">
    <location>
        <begin position="527"/>
        <end position="873"/>
    </location>
</feature>
<dbReference type="Proteomes" id="UP000291000">
    <property type="component" value="Chromosome 3"/>
</dbReference>
<keyword evidence="3" id="KW-0272">Extracellular matrix</keyword>
<dbReference type="Gene3D" id="2.60.120.200">
    <property type="match status" value="1"/>
</dbReference>
<dbReference type="GeneTree" id="ENSGT00940000154535"/>
<keyword evidence="5" id="KW-0677">Repeat</keyword>
<keyword evidence="4" id="KW-0732">Signal</keyword>
<feature type="compositionally biased region" description="Low complexity" evidence="8">
    <location>
        <begin position="716"/>
        <end position="727"/>
    </location>
</feature>
<accession>A0A452ECN2</accession>
<keyword evidence="11" id="KW-1185">Reference proteome</keyword>
<feature type="compositionally biased region" description="Low complexity" evidence="8">
    <location>
        <begin position="782"/>
        <end position="791"/>
    </location>
</feature>